<dbReference type="OrthoDB" id="9802489at2"/>
<accession>A0A3A1Y2C7</accession>
<dbReference type="CDD" id="cd02233">
    <property type="entry name" value="cupin_HNL-like"/>
    <property type="match status" value="1"/>
</dbReference>
<evidence type="ECO:0000313" key="3">
    <source>
        <dbReference type="Proteomes" id="UP000265964"/>
    </source>
</evidence>
<dbReference type="Proteomes" id="UP000265964">
    <property type="component" value="Unassembled WGS sequence"/>
</dbReference>
<gene>
    <name evidence="2" type="ORF">CKF59_07635</name>
</gene>
<proteinExistence type="predicted"/>
<organism evidence="2 3">
    <name type="scientific">Psittacicella gerlachiana</name>
    <dbReference type="NCBI Taxonomy" id="2028574"/>
    <lineage>
        <taxon>Bacteria</taxon>
        <taxon>Pseudomonadati</taxon>
        <taxon>Pseudomonadota</taxon>
        <taxon>Gammaproteobacteria</taxon>
        <taxon>Pasteurellales</taxon>
        <taxon>Psittacicellaceae</taxon>
        <taxon>Psittacicella</taxon>
    </lineage>
</organism>
<evidence type="ECO:0000313" key="2">
    <source>
        <dbReference type="EMBL" id="RIY31456.1"/>
    </source>
</evidence>
<protein>
    <submittedName>
        <fullName evidence="2">Cupin</fullName>
    </submittedName>
</protein>
<evidence type="ECO:0000259" key="1">
    <source>
        <dbReference type="Pfam" id="PF07883"/>
    </source>
</evidence>
<dbReference type="EMBL" id="NRJF01000281">
    <property type="protein sequence ID" value="RIY31456.1"/>
    <property type="molecule type" value="Genomic_DNA"/>
</dbReference>
<dbReference type="InterPro" id="IPR011051">
    <property type="entry name" value="RmlC_Cupin_sf"/>
</dbReference>
<dbReference type="SUPFAM" id="SSF51182">
    <property type="entry name" value="RmlC-like cupins"/>
    <property type="match status" value="1"/>
</dbReference>
<keyword evidence="3" id="KW-1185">Reference proteome</keyword>
<reference evidence="2 3" key="1">
    <citation type="submission" date="2017-08" db="EMBL/GenBank/DDBJ databases">
        <title>Reclassification of Bisgaard taxon 37 and 44.</title>
        <authorList>
            <person name="Christensen H."/>
        </authorList>
    </citation>
    <scope>NUCLEOTIDE SEQUENCE [LARGE SCALE GENOMIC DNA]</scope>
    <source>
        <strain evidence="2 3">EEAB3T1</strain>
    </source>
</reference>
<dbReference type="InterPro" id="IPR047263">
    <property type="entry name" value="HNL-like_cupin"/>
</dbReference>
<sequence>MNNTADNSYPQALAFKGSNILDFLQSSNFKGDGLFPRGPENTAYASVFTGTSYLLPVNNKDLHISNVTFEPGCRNHWHIHHGAAQILIVVGGSGWYQEEGKPALALNPGDVIYIQPEIKHWHGASKDSWFSHLAISVPVAEQTSNEFLTPVSEEEYSQLA</sequence>
<comment type="caution">
    <text evidence="2">The sequence shown here is derived from an EMBL/GenBank/DDBJ whole genome shotgun (WGS) entry which is preliminary data.</text>
</comment>
<dbReference type="Gene3D" id="2.60.120.10">
    <property type="entry name" value="Jelly Rolls"/>
    <property type="match status" value="1"/>
</dbReference>
<dbReference type="InterPro" id="IPR013096">
    <property type="entry name" value="Cupin_2"/>
</dbReference>
<dbReference type="Pfam" id="PF07883">
    <property type="entry name" value="Cupin_2"/>
    <property type="match status" value="1"/>
</dbReference>
<dbReference type="PANTHER" id="PTHR43698:SF1">
    <property type="entry name" value="BLL4564 PROTEIN"/>
    <property type="match status" value="1"/>
</dbReference>
<dbReference type="RefSeq" id="WP_119535316.1">
    <property type="nucleotide sequence ID" value="NZ_NRJF01000281.1"/>
</dbReference>
<dbReference type="PANTHER" id="PTHR43698">
    <property type="entry name" value="RIBD C-TERMINAL DOMAIN CONTAINING PROTEIN"/>
    <property type="match status" value="1"/>
</dbReference>
<dbReference type="InterPro" id="IPR014710">
    <property type="entry name" value="RmlC-like_jellyroll"/>
</dbReference>
<name>A0A3A1Y2C7_9GAMM</name>
<dbReference type="AlphaFoldDB" id="A0A3A1Y2C7"/>
<feature type="domain" description="Cupin type-2" evidence="1">
    <location>
        <begin position="67"/>
        <end position="127"/>
    </location>
</feature>